<reference evidence="1 2" key="1">
    <citation type="submission" date="2014-06" db="EMBL/GenBank/DDBJ databases">
        <title>Genetic determinant of reutericyclin biosynthesis of Lactobacillus reuteri.</title>
        <authorList>
            <person name="Lin X."/>
            <person name="Duar R."/>
            <person name="Walter J."/>
            <person name="Gaenzle M."/>
        </authorList>
    </citation>
    <scope>NUCLEOTIDE SEQUENCE [LARGE SCALE GENOMIC DNA]</scope>
    <source>
        <strain evidence="1 2">LTH2584</strain>
    </source>
</reference>
<evidence type="ECO:0000313" key="2">
    <source>
        <dbReference type="Proteomes" id="UP000027731"/>
    </source>
</evidence>
<dbReference type="Proteomes" id="UP000027731">
    <property type="component" value="Unassembled WGS sequence"/>
</dbReference>
<dbReference type="SUPFAM" id="SSF49785">
    <property type="entry name" value="Galactose-binding domain-like"/>
    <property type="match status" value="1"/>
</dbReference>
<dbReference type="Gene3D" id="2.60.120.260">
    <property type="entry name" value="Galactose-binding domain-like"/>
    <property type="match status" value="3"/>
</dbReference>
<organism evidence="1 2">
    <name type="scientific">Limosilactobacillus reuteri</name>
    <name type="common">Lactobacillus reuteri</name>
    <dbReference type="NCBI Taxonomy" id="1598"/>
    <lineage>
        <taxon>Bacteria</taxon>
        <taxon>Bacillati</taxon>
        <taxon>Bacillota</taxon>
        <taxon>Bacilli</taxon>
        <taxon>Lactobacillales</taxon>
        <taxon>Lactobacillaceae</taxon>
        <taxon>Limosilactobacillus</taxon>
    </lineage>
</organism>
<dbReference type="AlphaFoldDB" id="A0A073JQY7"/>
<sequence length="961" mass="106602">MNCAPANLNYQYYRYTFTTPDASKKVTNISVYLAHPDGANGGDKDNISGIGYFRKLKVEKGEVATPWTPYSQDINKKIDTQTFDSANIDEMKTQGHYFVRNLSGNPIGGWVYVDVTGNNNDRIRQDVYQDNGSKHMYRRGFNGTWSGWEQGAYLSDVNNVKTEVTASVKNLGDRVTTQVNSVTTRQNNFENETKAQHSNDVELVRKSDFEDGSKGSWTVTGVVPATNPAPPAELGQSGMKVLQTNTRDGYEDGIWYSVKPGEKFDVDYWCAPSPAFHTTFGLLFVDKNKNNYNWQGISSDQSGQWKHYTGTITAPANASFAKPWYQMDKPANNTENSSWIAKPHIRRQNPQVEKKISELNTKWDVANGQIQGKVTETQVNNILNGKGYATQSWAQTMFQMKSDSITLQAVRDNITNGIQNQVNNINNRVTNAQIGERNLAVGTNRGKAGWWVDPGNGASSTDVALLNGVKGLHINNTKKSTSWWVVCYPFDMGKLKPNTYYTISFDIQTSENTNGGAIIDLARGNSSGSPFIEGRGGNITTRGGEITHITRTLKTGRNIENNGQALYINSIAFGSSNVVNIANLMIVEGTQSSVWKPAPEDQGSGQNLLRGTADFSWPTGIGMNNSFEFNYERFDDSTIAMHLWNIKSNGTGIYTKWGGAFPDGQIQVGEQYTFSFDVKGSGKFLTVKNESEPGKGMLTLDGVNVPSEWARVSVAGTIQALDKAFIIYFAQGANVWIKNVKIERGAIATPWTPHPFDDKDKGVNLLKSTAYWNPADWNHISNNVWYDDGWVDSSGHKAYGHHTAWQGLGQTVYVTQGVYTWSAKIYLNGLDSNDFVYPYMGDGQYNGTAQVQDIRKPMLGVNDQNRWINYSTTFYVKNAGNLCVRPELNRDHGNIHVGSQKLEHGMVATPWSPSPYDDKTATITLDSADINSMKTQGHYFVRNLSGNPIGGWVYVDVTGNN</sequence>
<proteinExistence type="predicted"/>
<evidence type="ECO:0000313" key="1">
    <source>
        <dbReference type="EMBL" id="KEK16175.1"/>
    </source>
</evidence>
<dbReference type="EMBL" id="JOSX01000010">
    <property type="protein sequence ID" value="KEK16175.1"/>
    <property type="molecule type" value="Genomic_DNA"/>
</dbReference>
<accession>A0A073JQY7</accession>
<dbReference type="CDD" id="cd19958">
    <property type="entry name" value="pyocin_knob"/>
    <property type="match status" value="1"/>
</dbReference>
<comment type="caution">
    <text evidence="1">The sequence shown here is derived from an EMBL/GenBank/DDBJ whole genome shotgun (WGS) entry which is preliminary data.</text>
</comment>
<protein>
    <submittedName>
        <fullName evidence="1">Phage specificity protein</fullName>
    </submittedName>
</protein>
<gene>
    <name evidence="1" type="ORF">LR3_08995</name>
</gene>
<feature type="non-terminal residue" evidence="1">
    <location>
        <position position="961"/>
    </location>
</feature>
<name>A0A073JQY7_LIMRT</name>
<dbReference type="InterPro" id="IPR008979">
    <property type="entry name" value="Galactose-bd-like_sf"/>
</dbReference>